<dbReference type="PROSITE" id="PS51186">
    <property type="entry name" value="GNAT"/>
    <property type="match status" value="1"/>
</dbReference>
<proteinExistence type="predicted"/>
<dbReference type="GO" id="GO:0016747">
    <property type="term" value="F:acyltransferase activity, transferring groups other than amino-acyl groups"/>
    <property type="evidence" value="ECO:0007669"/>
    <property type="project" value="InterPro"/>
</dbReference>
<reference evidence="2 3" key="1">
    <citation type="submission" date="2016-07" db="EMBL/GenBank/DDBJ databases">
        <title>Pervasive Adenine N6-methylation of Active Genes in Fungi.</title>
        <authorList>
            <consortium name="DOE Joint Genome Institute"/>
            <person name="Mondo S.J."/>
            <person name="Dannebaum R.O."/>
            <person name="Kuo R.C."/>
            <person name="Labutti K."/>
            <person name="Haridas S."/>
            <person name="Kuo A."/>
            <person name="Salamov A."/>
            <person name="Ahrendt S.R."/>
            <person name="Lipzen A."/>
            <person name="Sullivan W."/>
            <person name="Andreopoulos W.B."/>
            <person name="Clum A."/>
            <person name="Lindquist E."/>
            <person name="Daum C."/>
            <person name="Ramamoorthy G.K."/>
            <person name="Gryganskyi A."/>
            <person name="Culley D."/>
            <person name="Magnuson J.K."/>
            <person name="James T.Y."/>
            <person name="O'Malley M.A."/>
            <person name="Stajich J.E."/>
            <person name="Spatafora J.W."/>
            <person name="Visel A."/>
            <person name="Grigoriev I.V."/>
        </authorList>
    </citation>
    <scope>NUCLEOTIDE SEQUENCE [LARGE SCALE GENOMIC DNA]</scope>
    <source>
        <strain evidence="2 3">JEL800</strain>
    </source>
</reference>
<dbReference type="EMBL" id="MCGO01000005">
    <property type="protein sequence ID" value="ORY51324.1"/>
    <property type="molecule type" value="Genomic_DNA"/>
</dbReference>
<evidence type="ECO:0000259" key="1">
    <source>
        <dbReference type="PROSITE" id="PS51186"/>
    </source>
</evidence>
<dbReference type="CDD" id="cd04301">
    <property type="entry name" value="NAT_SF"/>
    <property type="match status" value="1"/>
</dbReference>
<dbReference type="Gene3D" id="3.40.630.30">
    <property type="match status" value="1"/>
</dbReference>
<evidence type="ECO:0000313" key="3">
    <source>
        <dbReference type="Proteomes" id="UP000193642"/>
    </source>
</evidence>
<dbReference type="AlphaFoldDB" id="A0A1Y2CWV6"/>
<sequence>MTVSASALPQQVLAYAGPVPAKLPNLRGRLGTPDDVPVLSYIINLAYRDSTWFKTPAIHNRTSQNEVAEYMTGRDLFIVLEDGDATVATVKLVAPTDEQACSVMSLLAVHPTFAKMGVAKYLFKVMCGMAVYMDGLEPGAGWSRLTCEVINLQPHLLSIYRSWGFEETGVTMQWHQMGYDSKLFTHECHLICMEQKLK</sequence>
<name>A0A1Y2CWV6_9FUNG</name>
<dbReference type="InterPro" id="IPR000182">
    <property type="entry name" value="GNAT_dom"/>
</dbReference>
<protein>
    <recommendedName>
        <fullName evidence="1">N-acetyltransferase domain-containing protein</fullName>
    </recommendedName>
</protein>
<dbReference type="InterPro" id="IPR016181">
    <property type="entry name" value="Acyl_CoA_acyltransferase"/>
</dbReference>
<dbReference type="SUPFAM" id="SSF55729">
    <property type="entry name" value="Acyl-CoA N-acyltransferases (Nat)"/>
    <property type="match status" value="1"/>
</dbReference>
<organism evidence="2 3">
    <name type="scientific">Rhizoclosmatium globosum</name>
    <dbReference type="NCBI Taxonomy" id="329046"/>
    <lineage>
        <taxon>Eukaryota</taxon>
        <taxon>Fungi</taxon>
        <taxon>Fungi incertae sedis</taxon>
        <taxon>Chytridiomycota</taxon>
        <taxon>Chytridiomycota incertae sedis</taxon>
        <taxon>Chytridiomycetes</taxon>
        <taxon>Chytridiales</taxon>
        <taxon>Chytriomycetaceae</taxon>
        <taxon>Rhizoclosmatium</taxon>
    </lineage>
</organism>
<comment type="caution">
    <text evidence="2">The sequence shown here is derived from an EMBL/GenBank/DDBJ whole genome shotgun (WGS) entry which is preliminary data.</text>
</comment>
<evidence type="ECO:0000313" key="2">
    <source>
        <dbReference type="EMBL" id="ORY51324.1"/>
    </source>
</evidence>
<dbReference type="Proteomes" id="UP000193642">
    <property type="component" value="Unassembled WGS sequence"/>
</dbReference>
<dbReference type="OrthoDB" id="5689at2759"/>
<accession>A0A1Y2CWV6</accession>
<feature type="domain" description="N-acetyltransferase" evidence="1">
    <location>
        <begin position="26"/>
        <end position="185"/>
    </location>
</feature>
<gene>
    <name evidence="2" type="ORF">BCR33DRAFT_712413</name>
</gene>
<keyword evidence="3" id="KW-1185">Reference proteome</keyword>